<proteinExistence type="predicted"/>
<dbReference type="EMBL" id="GBRH01223987">
    <property type="protein sequence ID" value="JAD73908.1"/>
    <property type="molecule type" value="Transcribed_RNA"/>
</dbReference>
<organism evidence="1">
    <name type="scientific">Arundo donax</name>
    <name type="common">Giant reed</name>
    <name type="synonym">Donax arundinaceus</name>
    <dbReference type="NCBI Taxonomy" id="35708"/>
    <lineage>
        <taxon>Eukaryota</taxon>
        <taxon>Viridiplantae</taxon>
        <taxon>Streptophyta</taxon>
        <taxon>Embryophyta</taxon>
        <taxon>Tracheophyta</taxon>
        <taxon>Spermatophyta</taxon>
        <taxon>Magnoliopsida</taxon>
        <taxon>Liliopsida</taxon>
        <taxon>Poales</taxon>
        <taxon>Poaceae</taxon>
        <taxon>PACMAD clade</taxon>
        <taxon>Arundinoideae</taxon>
        <taxon>Arundineae</taxon>
        <taxon>Arundo</taxon>
    </lineage>
</organism>
<reference evidence="1" key="2">
    <citation type="journal article" date="2015" name="Data Brief">
        <title>Shoot transcriptome of the giant reed, Arundo donax.</title>
        <authorList>
            <person name="Barrero R.A."/>
            <person name="Guerrero F.D."/>
            <person name="Moolhuijzen P."/>
            <person name="Goolsby J.A."/>
            <person name="Tidwell J."/>
            <person name="Bellgard S.E."/>
            <person name="Bellgard M.I."/>
        </authorList>
    </citation>
    <scope>NUCLEOTIDE SEQUENCE</scope>
    <source>
        <tissue evidence="1">Shoot tissue taken approximately 20 cm above the soil surface</tissue>
    </source>
</reference>
<evidence type="ECO:0000313" key="1">
    <source>
        <dbReference type="EMBL" id="JAD73908.1"/>
    </source>
</evidence>
<name>A0A0A9CHG7_ARUDO</name>
<dbReference type="AlphaFoldDB" id="A0A0A9CHG7"/>
<sequence>MLLTLQLEKTAPAIHIIQHYPKIRITKYLVLNKKVNGQSNK</sequence>
<reference evidence="1" key="1">
    <citation type="submission" date="2014-09" db="EMBL/GenBank/DDBJ databases">
        <authorList>
            <person name="Magalhaes I.L.F."/>
            <person name="Oliveira U."/>
            <person name="Santos F.R."/>
            <person name="Vidigal T.H.D.A."/>
            <person name="Brescovit A.D."/>
            <person name="Santos A.J."/>
        </authorList>
    </citation>
    <scope>NUCLEOTIDE SEQUENCE</scope>
    <source>
        <tissue evidence="1">Shoot tissue taken approximately 20 cm above the soil surface</tissue>
    </source>
</reference>
<accession>A0A0A9CHG7</accession>
<protein>
    <submittedName>
        <fullName evidence="1">Uncharacterized protein</fullName>
    </submittedName>
</protein>